<dbReference type="EMBL" id="JBEDUW010000003">
    <property type="protein sequence ID" value="KAK9939255.1"/>
    <property type="molecule type" value="Genomic_DNA"/>
</dbReference>
<protein>
    <submittedName>
        <fullName evidence="2">Uncharacterized protein</fullName>
    </submittedName>
</protein>
<accession>A0AAW1XTP3</accession>
<name>A0AAW1XTP3_RUBAR</name>
<sequence length="193" mass="20896">MAPGSNDSDDSTSADKVAESLIKAFEERNSLFVKKSLDTYAKEINGTVRELAKTVAAMSIQVQSQQATMSTVLNERNTFLDLLYKHDFTPKPEGESSGAVAGVAKADTKISPTVGFKMGRQRGQRGWSSKGKTSRVDGLRQKPSEAFVSMLDSSLGFCLSPSTLEVLPGRMRSKIVIATKGISSRSLHHKLLV</sequence>
<proteinExistence type="predicted"/>
<keyword evidence="3" id="KW-1185">Reference proteome</keyword>
<organism evidence="2 3">
    <name type="scientific">Rubus argutus</name>
    <name type="common">Southern blackberry</name>
    <dbReference type="NCBI Taxonomy" id="59490"/>
    <lineage>
        <taxon>Eukaryota</taxon>
        <taxon>Viridiplantae</taxon>
        <taxon>Streptophyta</taxon>
        <taxon>Embryophyta</taxon>
        <taxon>Tracheophyta</taxon>
        <taxon>Spermatophyta</taxon>
        <taxon>Magnoliopsida</taxon>
        <taxon>eudicotyledons</taxon>
        <taxon>Gunneridae</taxon>
        <taxon>Pentapetalae</taxon>
        <taxon>rosids</taxon>
        <taxon>fabids</taxon>
        <taxon>Rosales</taxon>
        <taxon>Rosaceae</taxon>
        <taxon>Rosoideae</taxon>
        <taxon>Rosoideae incertae sedis</taxon>
        <taxon>Rubus</taxon>
    </lineage>
</organism>
<evidence type="ECO:0000256" key="1">
    <source>
        <dbReference type="SAM" id="MobiDB-lite"/>
    </source>
</evidence>
<dbReference type="AlphaFoldDB" id="A0AAW1XTP3"/>
<comment type="caution">
    <text evidence="2">The sequence shown here is derived from an EMBL/GenBank/DDBJ whole genome shotgun (WGS) entry which is preliminary data.</text>
</comment>
<reference evidence="2 3" key="1">
    <citation type="journal article" date="2023" name="G3 (Bethesda)">
        <title>A chromosome-length genome assembly and annotation of blackberry (Rubus argutus, cv. 'Hillquist').</title>
        <authorList>
            <person name="Bruna T."/>
            <person name="Aryal R."/>
            <person name="Dudchenko O."/>
            <person name="Sargent D.J."/>
            <person name="Mead D."/>
            <person name="Buti M."/>
            <person name="Cavallini A."/>
            <person name="Hytonen T."/>
            <person name="Andres J."/>
            <person name="Pham M."/>
            <person name="Weisz D."/>
            <person name="Mascagni F."/>
            <person name="Usai G."/>
            <person name="Natali L."/>
            <person name="Bassil N."/>
            <person name="Fernandez G.E."/>
            <person name="Lomsadze A."/>
            <person name="Armour M."/>
            <person name="Olukolu B."/>
            <person name="Poorten T."/>
            <person name="Britton C."/>
            <person name="Davik J."/>
            <person name="Ashrafi H."/>
            <person name="Aiden E.L."/>
            <person name="Borodovsky M."/>
            <person name="Worthington M."/>
        </authorList>
    </citation>
    <scope>NUCLEOTIDE SEQUENCE [LARGE SCALE GENOMIC DNA]</scope>
    <source>
        <strain evidence="2">PI 553951</strain>
    </source>
</reference>
<evidence type="ECO:0000313" key="2">
    <source>
        <dbReference type="EMBL" id="KAK9939255.1"/>
    </source>
</evidence>
<gene>
    <name evidence="2" type="ORF">M0R45_015958</name>
</gene>
<feature type="region of interest" description="Disordered" evidence="1">
    <location>
        <begin position="120"/>
        <end position="139"/>
    </location>
</feature>
<evidence type="ECO:0000313" key="3">
    <source>
        <dbReference type="Proteomes" id="UP001457282"/>
    </source>
</evidence>
<dbReference type="Proteomes" id="UP001457282">
    <property type="component" value="Unassembled WGS sequence"/>
</dbReference>